<dbReference type="EMBL" id="KL198006">
    <property type="protein sequence ID" value="KDQ30536.1"/>
    <property type="molecule type" value="Genomic_DNA"/>
</dbReference>
<dbReference type="Proteomes" id="UP000027073">
    <property type="component" value="Unassembled WGS sequence"/>
</dbReference>
<dbReference type="Pfam" id="PF10310">
    <property type="entry name" value="DUF5427"/>
    <property type="match status" value="1"/>
</dbReference>
<dbReference type="InterPro" id="IPR018814">
    <property type="entry name" value="DUF5427"/>
</dbReference>
<sequence length="456" mass="48974">MSKSKHQEEVLQFLDDLDSFTPVEKPTGSEGSPSSLSAQGFGNPSPTVPNPNAQGKPGGEAEVLAFLDEITQKSAEPTHRTPGISLTERPSSRAGTPSLRKPTERVRVGSSSPLLPASSGPATPSTTAGGTGAAEKGKSPEPSASTASKGGWGWGSVWTTASAAIQQAKTAVDEQVKNLPNNEQARKWSEGVMEYAKTAQLDKLGKDFKQLGLSTLTDILNVVAPPISEHEVIQIWLSHDMRGYDGVESLVYRSLSRVLEQVEGGDLIVNRGDESKPKTTGDEGRELNAVEGYEAASKLAQANIDEIIKVNVAKTAKSDPSSTQTPTTYSHVYLRIQPFLSSLTIPSTKLPAAEDGTESPQSEPETHSQLQYLLHLSDPEHLLVCATVTQTVPGHWLELWDQYDWVEDSVAESLRVGLEVIGQEYLVKRMGWAKGKKAQTNDEIQSGEAGSKPTEV</sequence>
<feature type="region of interest" description="Disordered" evidence="1">
    <location>
        <begin position="1"/>
        <end position="152"/>
    </location>
</feature>
<name>A0A067P3S9_PLEO1</name>
<feature type="region of interest" description="Disordered" evidence="1">
    <location>
        <begin position="350"/>
        <end position="369"/>
    </location>
</feature>
<evidence type="ECO:0008006" key="4">
    <source>
        <dbReference type="Google" id="ProtNLM"/>
    </source>
</evidence>
<protein>
    <recommendedName>
        <fullName evidence="4">Maintenance of telomere capping protein 1</fullName>
    </recommendedName>
</protein>
<evidence type="ECO:0000313" key="3">
    <source>
        <dbReference type="Proteomes" id="UP000027073"/>
    </source>
</evidence>
<feature type="compositionally biased region" description="Polar residues" evidence="1">
    <location>
        <begin position="358"/>
        <end position="369"/>
    </location>
</feature>
<evidence type="ECO:0000313" key="2">
    <source>
        <dbReference type="EMBL" id="KDQ30536.1"/>
    </source>
</evidence>
<dbReference type="OrthoDB" id="5594977at2759"/>
<dbReference type="AlphaFoldDB" id="A0A067P3S9"/>
<feature type="region of interest" description="Disordered" evidence="1">
    <location>
        <begin position="435"/>
        <end position="456"/>
    </location>
</feature>
<dbReference type="STRING" id="1137138.A0A067P3S9"/>
<dbReference type="PANTHER" id="PTHR28265">
    <property type="entry name" value="MAINTENANCE OF TELOMERE CAPPING PROTEIN 1"/>
    <property type="match status" value="1"/>
</dbReference>
<dbReference type="HOGENOM" id="CLU_034224_1_0_1"/>
<feature type="compositionally biased region" description="Polar residues" evidence="1">
    <location>
        <begin position="29"/>
        <end position="53"/>
    </location>
</feature>
<feature type="compositionally biased region" description="Low complexity" evidence="1">
    <location>
        <begin position="109"/>
        <end position="128"/>
    </location>
</feature>
<accession>A0A067P3S9</accession>
<gene>
    <name evidence="2" type="ORF">PLEOSDRAFT_1088417</name>
</gene>
<dbReference type="InParanoid" id="A0A067P3S9"/>
<proteinExistence type="predicted"/>
<dbReference type="PANTHER" id="PTHR28265:SF1">
    <property type="entry name" value="MAINTENANCE OF TELOMERE CAPPING PROTEIN 1"/>
    <property type="match status" value="1"/>
</dbReference>
<dbReference type="VEuPathDB" id="FungiDB:PLEOSDRAFT_1088417"/>
<reference evidence="3" key="1">
    <citation type="journal article" date="2014" name="Proc. Natl. Acad. Sci. U.S.A.">
        <title>Extensive sampling of basidiomycete genomes demonstrates inadequacy of the white-rot/brown-rot paradigm for wood decay fungi.</title>
        <authorList>
            <person name="Riley R."/>
            <person name="Salamov A.A."/>
            <person name="Brown D.W."/>
            <person name="Nagy L.G."/>
            <person name="Floudas D."/>
            <person name="Held B.W."/>
            <person name="Levasseur A."/>
            <person name="Lombard V."/>
            <person name="Morin E."/>
            <person name="Otillar R."/>
            <person name="Lindquist E.A."/>
            <person name="Sun H."/>
            <person name="LaButti K.M."/>
            <person name="Schmutz J."/>
            <person name="Jabbour D."/>
            <person name="Luo H."/>
            <person name="Baker S.E."/>
            <person name="Pisabarro A.G."/>
            <person name="Walton J.D."/>
            <person name="Blanchette R.A."/>
            <person name="Henrissat B."/>
            <person name="Martin F."/>
            <person name="Cullen D."/>
            <person name="Hibbett D.S."/>
            <person name="Grigoriev I.V."/>
        </authorList>
    </citation>
    <scope>NUCLEOTIDE SEQUENCE [LARGE SCALE GENOMIC DNA]</scope>
    <source>
        <strain evidence="3">PC15</strain>
    </source>
</reference>
<organism evidence="2 3">
    <name type="scientific">Pleurotus ostreatus (strain PC15)</name>
    <name type="common">Oyster mushroom</name>
    <dbReference type="NCBI Taxonomy" id="1137138"/>
    <lineage>
        <taxon>Eukaryota</taxon>
        <taxon>Fungi</taxon>
        <taxon>Dikarya</taxon>
        <taxon>Basidiomycota</taxon>
        <taxon>Agaricomycotina</taxon>
        <taxon>Agaricomycetes</taxon>
        <taxon>Agaricomycetidae</taxon>
        <taxon>Agaricales</taxon>
        <taxon>Pleurotineae</taxon>
        <taxon>Pleurotaceae</taxon>
        <taxon>Pleurotus</taxon>
    </lineage>
</organism>
<dbReference type="FunCoup" id="A0A067P3S9">
    <property type="interactions" value="6"/>
</dbReference>
<evidence type="ECO:0000256" key="1">
    <source>
        <dbReference type="SAM" id="MobiDB-lite"/>
    </source>
</evidence>